<sequence>MKRSFYLIAFSLCLGLVSTLSAQDFLKHDFDDGTLGPFETTNLNRMTFKDGALECTWKPSDYTGTGTSSKKTEFRAKDNAYVFKQEFWTGFWLKVHSNTLANNPNTEMSLMQTWGFREGAANHYFMLQYFGDGSLRWQHRYNMGQNFTRYVIYPDFPKDQFVKVVIHVKLKNVSDGIVQVWIDDELMLNKTGQTIGFGDQNENGQYNQSYSTPGSWGMYNYANEEYVSGETRTVTYDDVTLWNGPDGYDIVNPSDVTPPGCSLPWKDNNFTVSNETANYSSGAIDISCASKVDISLNIKGEGNMEDSDYINVYYKVDGGPQKTIAKNVNAFALKTLSVANISGNKLELIIQAKTSYADEVYTISNIKIAESDGSTTGGSSLVHIQKRNASNFAIDGNQGGADGQNVYLWSANPNNVNQQWIEIDRGNGYYSYQKIGTNHCIDGNYSGGTRQNVYLWTCYENNQNQQWQKVDVGGGAFKLIKRNASGFALDGGSGGSDSQNIALWDSSSNSQNLHWIITPIESNKDPDIIDTNEVLIYPNPVADQFTISSGTNETSTYTISDMNGKTILKGVINEGSVSLDINGLAKGLYLLKVSNRSKVHTSKIIKQ</sequence>
<dbReference type="NCBIfam" id="TIGR04183">
    <property type="entry name" value="Por_Secre_tail"/>
    <property type="match status" value="1"/>
</dbReference>
<reference evidence="6" key="1">
    <citation type="journal article" date="2019" name="Int. J. Syst. Evol. Microbiol.">
        <title>The Global Catalogue of Microorganisms (GCM) 10K type strain sequencing project: providing services to taxonomists for standard genome sequencing and annotation.</title>
        <authorList>
            <consortium name="The Broad Institute Genomics Platform"/>
            <consortium name="The Broad Institute Genome Sequencing Center for Infectious Disease"/>
            <person name="Wu L."/>
            <person name="Ma J."/>
        </authorList>
    </citation>
    <scope>NUCLEOTIDE SEQUENCE [LARGE SCALE GENOMIC DNA]</scope>
    <source>
        <strain evidence="6">KCTC 52274</strain>
    </source>
</reference>
<dbReference type="Pfam" id="PF18962">
    <property type="entry name" value="Por_Secre_tail"/>
    <property type="match status" value="1"/>
</dbReference>
<keyword evidence="6" id="KW-1185">Reference proteome</keyword>
<organism evidence="5 6">
    <name type="scientific">Aquimarina rubra</name>
    <dbReference type="NCBI Taxonomy" id="1920033"/>
    <lineage>
        <taxon>Bacteria</taxon>
        <taxon>Pseudomonadati</taxon>
        <taxon>Bacteroidota</taxon>
        <taxon>Flavobacteriia</taxon>
        <taxon>Flavobacteriales</taxon>
        <taxon>Flavobacteriaceae</taxon>
        <taxon>Aquimarina</taxon>
    </lineage>
</organism>
<evidence type="ECO:0000256" key="2">
    <source>
        <dbReference type="SAM" id="SignalP"/>
    </source>
</evidence>
<dbReference type="Gene3D" id="2.60.120.200">
    <property type="match status" value="1"/>
</dbReference>
<protein>
    <submittedName>
        <fullName evidence="5">T9SS type A sorting domain-containing protein</fullName>
    </submittedName>
</protein>
<feature type="signal peptide" evidence="2">
    <location>
        <begin position="1"/>
        <end position="22"/>
    </location>
</feature>
<comment type="caution">
    <text evidence="5">The sequence shown here is derived from an EMBL/GenBank/DDBJ whole genome shotgun (WGS) entry which is preliminary data.</text>
</comment>
<dbReference type="InterPro" id="IPR035992">
    <property type="entry name" value="Ricin_B-like_lectins"/>
</dbReference>
<dbReference type="PROSITE" id="PS50231">
    <property type="entry name" value="RICIN_B_LECTIN"/>
    <property type="match status" value="1"/>
</dbReference>
<dbReference type="InterPro" id="IPR000772">
    <property type="entry name" value="Ricin_B_lectin"/>
</dbReference>
<feature type="chain" id="PRO_5046755094" evidence="2">
    <location>
        <begin position="23"/>
        <end position="607"/>
    </location>
</feature>
<evidence type="ECO:0000313" key="5">
    <source>
        <dbReference type="EMBL" id="MFD2561369.1"/>
    </source>
</evidence>
<feature type="domain" description="Secretion system C-terminal sorting" evidence="4">
    <location>
        <begin position="536"/>
        <end position="605"/>
    </location>
</feature>
<name>A0ABW5LA16_9FLAO</name>
<evidence type="ECO:0000259" key="3">
    <source>
        <dbReference type="Pfam" id="PF00652"/>
    </source>
</evidence>
<dbReference type="Pfam" id="PF00652">
    <property type="entry name" value="Ricin_B_lectin"/>
    <property type="match status" value="1"/>
</dbReference>
<evidence type="ECO:0000259" key="4">
    <source>
        <dbReference type="Pfam" id="PF18962"/>
    </source>
</evidence>
<dbReference type="SUPFAM" id="SSF50370">
    <property type="entry name" value="Ricin B-like lectins"/>
    <property type="match status" value="1"/>
</dbReference>
<accession>A0ABW5LA16</accession>
<gene>
    <name evidence="5" type="ORF">ACFSR1_01730</name>
</gene>
<evidence type="ECO:0000256" key="1">
    <source>
        <dbReference type="ARBA" id="ARBA00022729"/>
    </source>
</evidence>
<dbReference type="Proteomes" id="UP001597319">
    <property type="component" value="Unassembled WGS sequence"/>
</dbReference>
<dbReference type="RefSeq" id="WP_378289014.1">
    <property type="nucleotide sequence ID" value="NZ_JBHULE010000002.1"/>
</dbReference>
<dbReference type="InterPro" id="IPR026444">
    <property type="entry name" value="Secre_tail"/>
</dbReference>
<dbReference type="EMBL" id="JBHULE010000002">
    <property type="protein sequence ID" value="MFD2561369.1"/>
    <property type="molecule type" value="Genomic_DNA"/>
</dbReference>
<dbReference type="Gene3D" id="2.80.10.50">
    <property type="match status" value="1"/>
</dbReference>
<proteinExistence type="predicted"/>
<keyword evidence="1 2" id="KW-0732">Signal</keyword>
<evidence type="ECO:0000313" key="6">
    <source>
        <dbReference type="Proteomes" id="UP001597319"/>
    </source>
</evidence>
<feature type="domain" description="Ricin B lectin" evidence="3">
    <location>
        <begin position="382"/>
        <end position="515"/>
    </location>
</feature>